<dbReference type="InterPro" id="IPR036291">
    <property type="entry name" value="NAD(P)-bd_dom_sf"/>
</dbReference>
<dbReference type="GO" id="GO:0070403">
    <property type="term" value="F:NAD+ binding"/>
    <property type="evidence" value="ECO:0007669"/>
    <property type="project" value="InterPro"/>
</dbReference>
<reference evidence="2 3" key="1">
    <citation type="submission" date="2016-01" db="EMBL/GenBank/DDBJ databases">
        <title>Draft Genome Sequences of Seven Thermophilic Sporeformers Isolated from Foods.</title>
        <authorList>
            <person name="Berendsen E.M."/>
            <person name="Wells-Bennik M.H."/>
            <person name="Krawcyk A.O."/>
            <person name="De Jong A."/>
            <person name="Holsappel S."/>
            <person name="Eijlander R.T."/>
            <person name="Kuipers O.P."/>
        </authorList>
    </citation>
    <scope>NUCLEOTIDE SEQUENCE [LARGE SCALE GENOMIC DNA]</scope>
    <source>
        <strain evidence="2 3">B4114</strain>
    </source>
</reference>
<evidence type="ECO:0000259" key="1">
    <source>
        <dbReference type="Pfam" id="PF02737"/>
    </source>
</evidence>
<proteinExistence type="predicted"/>
<dbReference type="InterPro" id="IPR006176">
    <property type="entry name" value="3-OHacyl-CoA_DH_NAD-bd"/>
</dbReference>
<organism evidence="2 3">
    <name type="scientific">Geobacillus stearothermophilus</name>
    <name type="common">Bacillus stearothermophilus</name>
    <dbReference type="NCBI Taxonomy" id="1422"/>
    <lineage>
        <taxon>Bacteria</taxon>
        <taxon>Bacillati</taxon>
        <taxon>Bacillota</taxon>
        <taxon>Bacilli</taxon>
        <taxon>Bacillales</taxon>
        <taxon>Anoxybacillaceae</taxon>
        <taxon>Geobacillus</taxon>
    </lineage>
</organism>
<dbReference type="GO" id="GO:0003857">
    <property type="term" value="F:(3S)-3-hydroxyacyl-CoA dehydrogenase (NAD+) activity"/>
    <property type="evidence" value="ECO:0007669"/>
    <property type="project" value="UniProtKB-EC"/>
</dbReference>
<dbReference type="PATRIC" id="fig|1422.17.peg.2603"/>
<accession>A0A150NCT8</accession>
<dbReference type="AlphaFoldDB" id="A0A150NCT8"/>
<comment type="caution">
    <text evidence="2">The sequence shown here is derived from an EMBL/GenBank/DDBJ whole genome shotgun (WGS) entry which is preliminary data.</text>
</comment>
<dbReference type="Proteomes" id="UP000075517">
    <property type="component" value="Unassembled WGS sequence"/>
</dbReference>
<evidence type="ECO:0000313" key="3">
    <source>
        <dbReference type="Proteomes" id="UP000075517"/>
    </source>
</evidence>
<dbReference type="Gene3D" id="3.40.50.720">
    <property type="entry name" value="NAD(P)-binding Rossmann-like Domain"/>
    <property type="match status" value="1"/>
</dbReference>
<name>A0A150NCT8_GEOSE</name>
<sequence length="52" mass="6027">MAEGRSDDFKKHFLGTHFFNPPRYLKLLEIIPTEHTDPDVVAYVNYPHLANA</sequence>
<gene>
    <name evidence="2" type="ORF">B4114_2585</name>
</gene>
<dbReference type="SUPFAM" id="SSF51735">
    <property type="entry name" value="NAD(P)-binding Rossmann-fold domains"/>
    <property type="match status" value="1"/>
</dbReference>
<dbReference type="EMBL" id="LQYY01000044">
    <property type="protein sequence ID" value="KYD34527.1"/>
    <property type="molecule type" value="Genomic_DNA"/>
</dbReference>
<keyword evidence="2" id="KW-0560">Oxidoreductase</keyword>
<evidence type="ECO:0000313" key="2">
    <source>
        <dbReference type="EMBL" id="KYD34527.1"/>
    </source>
</evidence>
<keyword evidence="2" id="KW-0456">Lyase</keyword>
<dbReference type="Pfam" id="PF02737">
    <property type="entry name" value="3HCDH_N"/>
    <property type="match status" value="1"/>
</dbReference>
<dbReference type="GO" id="GO:0006631">
    <property type="term" value="P:fatty acid metabolic process"/>
    <property type="evidence" value="ECO:0007669"/>
    <property type="project" value="InterPro"/>
</dbReference>
<feature type="domain" description="3-hydroxyacyl-CoA dehydrogenase NAD binding" evidence="1">
    <location>
        <begin position="10"/>
        <end position="44"/>
    </location>
</feature>
<dbReference type="EC" id="1.1.1.35" evidence="2"/>
<protein>
    <submittedName>
        <fullName evidence="2">Enoyl-CoA hydratase</fullName>
        <ecNumber evidence="2">1.1.1.35</ecNumber>
        <ecNumber evidence="2">4.2.1.17</ecNumber>
    </submittedName>
</protein>
<dbReference type="EC" id="4.2.1.17" evidence="2"/>
<dbReference type="GO" id="GO:0004300">
    <property type="term" value="F:enoyl-CoA hydratase activity"/>
    <property type="evidence" value="ECO:0007669"/>
    <property type="project" value="UniProtKB-EC"/>
</dbReference>